<name>A0A6L6LW99_9FIRM</name>
<dbReference type="RefSeq" id="WP_155202607.1">
    <property type="nucleotide sequence ID" value="NZ_WMZN01000051.1"/>
</dbReference>
<sequence>MELYQILSPEQISQKARALFEEERRTKKILNGWFLSRELAADATEGKKLALEEKAAAELEAVIAQLPLEISDNAIFAGTQRDAFAASYALINPAFEVESFKGYCDVLEVYDYAQPDGDVTQERITAMRARAAESDYAKSLAKVYADCDEYTEEVVFFVEQCTGHLIPDFRSALKSGVRHMIADIDTQLQTKMLPDEKKENLRAMRRALQCVVLLAHRYAAIAAQKAVSEKGERVEEWRLMERTLRHVPEFGARSLYEAMQSYLLLWQVMCLEQAPNPFAFSVGNADRIFYPYMKMDGSTREQAAALFKHFLVFYNVGERSWAISQNVLISGRDADGADLTNPMTYAILDAYYEMNLPQPILSVKLHRNTPEKLYREMGRFFFTPGCLTPSIFNDDSLFETLRERGVERLDLPDYAVAGCQEPLIMGKDTGNTTNSWLNMAKVLELTLTGGSSLITGKSIGKQDNRSLLERLKNIRELFYQNLQDFAQEMARAANGASCALSLLRVPFLSSFMGCIETAVDCRDTQEQGTKYNGSGCLIHGLSVVADSFVAIDHLLRERPQDAEQLLEALRCNFEDYEDLRDYLHNCPKYGNNDPEADAEAVEVASRASDIVSRLKNYLGNPFRPDWASPSTHLLYGYWVGATPDGRAAREMLGYGIDPLYGDACNGLGFRTLSAMKLPYEKFSGGVASHFGIDPKYFTAQTMEEKGIQFYQRIIRPLFFNETNSKRAPFYLYVNVTTPETLRKVLAEPQKYAPNGVYIMRIHGTFVNFLDLSPAIQQDIIRRLDPMSTCC</sequence>
<dbReference type="InterPro" id="IPR001150">
    <property type="entry name" value="Gly_radical"/>
</dbReference>
<evidence type="ECO:0000313" key="6">
    <source>
        <dbReference type="EMBL" id="MTS29025.1"/>
    </source>
</evidence>
<comment type="caution">
    <text evidence="3">Lacks conserved residue(s) required for the propagation of feature annotation.</text>
</comment>
<evidence type="ECO:0008006" key="8">
    <source>
        <dbReference type="Google" id="ProtNLM"/>
    </source>
</evidence>
<keyword evidence="2" id="KW-0456">Lyase</keyword>
<evidence type="ECO:0000256" key="1">
    <source>
        <dbReference type="ARBA" id="ARBA00022818"/>
    </source>
</evidence>
<dbReference type="AlphaFoldDB" id="A0A6L6LW99"/>
<evidence type="ECO:0000259" key="5">
    <source>
        <dbReference type="PROSITE" id="PS51554"/>
    </source>
</evidence>
<gene>
    <name evidence="6" type="ORF">GMD59_17305</name>
</gene>
<dbReference type="PROSITE" id="PS51554">
    <property type="entry name" value="PFL"/>
    <property type="match status" value="1"/>
</dbReference>
<dbReference type="EMBL" id="WMZU01000046">
    <property type="protein sequence ID" value="MTS29025.1"/>
    <property type="molecule type" value="Genomic_DNA"/>
</dbReference>
<keyword evidence="1" id="KW-0556">Organic radical</keyword>
<dbReference type="Gene3D" id="3.20.70.20">
    <property type="match status" value="1"/>
</dbReference>
<evidence type="ECO:0000259" key="4">
    <source>
        <dbReference type="PROSITE" id="PS51149"/>
    </source>
</evidence>
<evidence type="ECO:0000313" key="7">
    <source>
        <dbReference type="Proteomes" id="UP000472755"/>
    </source>
</evidence>
<dbReference type="InterPro" id="IPR051215">
    <property type="entry name" value="GRE"/>
</dbReference>
<dbReference type="InterPro" id="IPR004184">
    <property type="entry name" value="PFL_dom"/>
</dbReference>
<accession>A0A6L6LW99</accession>
<evidence type="ECO:0000256" key="3">
    <source>
        <dbReference type="PROSITE-ProRule" id="PRU00493"/>
    </source>
</evidence>
<dbReference type="GO" id="GO:0005829">
    <property type="term" value="C:cytosol"/>
    <property type="evidence" value="ECO:0007669"/>
    <property type="project" value="TreeGrafter"/>
</dbReference>
<dbReference type="PANTHER" id="PTHR43641">
    <property type="entry name" value="FORMATE ACETYLTRANSFERASE 3-RELATED"/>
    <property type="match status" value="1"/>
</dbReference>
<dbReference type="GO" id="GO:0016829">
    <property type="term" value="F:lyase activity"/>
    <property type="evidence" value="ECO:0007669"/>
    <property type="project" value="UniProtKB-KW"/>
</dbReference>
<reference evidence="6 7" key="1">
    <citation type="journal article" date="2019" name="Nat. Med.">
        <title>A library of human gut bacterial isolates paired with longitudinal multiomics data enables mechanistic microbiome research.</title>
        <authorList>
            <person name="Poyet M."/>
            <person name="Groussin M."/>
            <person name="Gibbons S.M."/>
            <person name="Avila-Pacheco J."/>
            <person name="Jiang X."/>
            <person name="Kearney S.M."/>
            <person name="Perrotta A.R."/>
            <person name="Berdy B."/>
            <person name="Zhao S."/>
            <person name="Lieberman T.D."/>
            <person name="Swanson P.K."/>
            <person name="Smith M."/>
            <person name="Roesemann S."/>
            <person name="Alexander J.E."/>
            <person name="Rich S.A."/>
            <person name="Livny J."/>
            <person name="Vlamakis H."/>
            <person name="Clish C."/>
            <person name="Bullock K."/>
            <person name="Deik A."/>
            <person name="Scott J."/>
            <person name="Pierce K.A."/>
            <person name="Xavier R.J."/>
            <person name="Alm E.J."/>
        </authorList>
    </citation>
    <scope>NUCLEOTIDE SEQUENCE [LARGE SCALE GENOMIC DNA]</scope>
    <source>
        <strain evidence="6 7">BIOML-A4</strain>
    </source>
</reference>
<feature type="domain" description="Glycine radical" evidence="4">
    <location>
        <begin position="654"/>
        <end position="788"/>
    </location>
</feature>
<evidence type="ECO:0000256" key="2">
    <source>
        <dbReference type="ARBA" id="ARBA00023239"/>
    </source>
</evidence>
<dbReference type="Pfam" id="PF02901">
    <property type="entry name" value="PFL-like"/>
    <property type="match status" value="1"/>
</dbReference>
<feature type="domain" description="PFL" evidence="5">
    <location>
        <begin position="1"/>
        <end position="647"/>
    </location>
</feature>
<dbReference type="PANTHER" id="PTHR43641:SF2">
    <property type="entry name" value="DEHYDRATASE YBIW-RELATED"/>
    <property type="match status" value="1"/>
</dbReference>
<proteinExistence type="predicted"/>
<organism evidence="6 7">
    <name type="scientific">Ruthenibacterium lactatiformans</name>
    <dbReference type="NCBI Taxonomy" id="1550024"/>
    <lineage>
        <taxon>Bacteria</taxon>
        <taxon>Bacillati</taxon>
        <taxon>Bacillota</taxon>
        <taxon>Clostridia</taxon>
        <taxon>Eubacteriales</taxon>
        <taxon>Oscillospiraceae</taxon>
        <taxon>Ruthenibacterium</taxon>
    </lineage>
</organism>
<dbReference type="SUPFAM" id="SSF51998">
    <property type="entry name" value="PFL-like glycyl radical enzymes"/>
    <property type="match status" value="1"/>
</dbReference>
<dbReference type="Proteomes" id="UP000472755">
    <property type="component" value="Unassembled WGS sequence"/>
</dbReference>
<protein>
    <recommendedName>
        <fullName evidence="8">Formate acetyltransferase</fullName>
    </recommendedName>
</protein>
<dbReference type="PROSITE" id="PS51149">
    <property type="entry name" value="GLY_RADICAL_2"/>
    <property type="match status" value="1"/>
</dbReference>
<comment type="caution">
    <text evidence="6">The sequence shown here is derived from an EMBL/GenBank/DDBJ whole genome shotgun (WGS) entry which is preliminary data.</text>
</comment>